<dbReference type="RefSeq" id="WP_228354061.1">
    <property type="nucleotide sequence ID" value="NZ_JACEGA010000001.1"/>
</dbReference>
<organism evidence="1 2">
    <name type="scientific">Variimorphobacter saccharofermentans</name>
    <dbReference type="NCBI Taxonomy" id="2755051"/>
    <lineage>
        <taxon>Bacteria</taxon>
        <taxon>Bacillati</taxon>
        <taxon>Bacillota</taxon>
        <taxon>Clostridia</taxon>
        <taxon>Lachnospirales</taxon>
        <taxon>Lachnospiraceae</taxon>
        <taxon>Variimorphobacter</taxon>
    </lineage>
</organism>
<proteinExistence type="predicted"/>
<sequence length="76" mass="8961">MIVDYEKNPKNSLIYTSAIVLSFLKESNGKVDFEELYKYCKSQKIEYSIFILTIDWMFLVGLIKEINDRNEVVLCN</sequence>
<evidence type="ECO:0000313" key="2">
    <source>
        <dbReference type="Proteomes" id="UP000574276"/>
    </source>
</evidence>
<dbReference type="Proteomes" id="UP000574276">
    <property type="component" value="Unassembled WGS sequence"/>
</dbReference>
<accession>A0A839K3Q0</accession>
<name>A0A839K3Q0_9FIRM</name>
<keyword evidence="2" id="KW-1185">Reference proteome</keyword>
<comment type="caution">
    <text evidence="1">The sequence shown here is derived from an EMBL/GenBank/DDBJ whole genome shotgun (WGS) entry which is preliminary data.</text>
</comment>
<gene>
    <name evidence="1" type="ORF">H0486_16570</name>
</gene>
<evidence type="ECO:0000313" key="1">
    <source>
        <dbReference type="EMBL" id="MBB2184494.1"/>
    </source>
</evidence>
<reference evidence="1 2" key="1">
    <citation type="submission" date="2020-07" db="EMBL/GenBank/DDBJ databases">
        <title>Characterization and genome sequencing of isolate MD1, a novel member within the family Lachnospiraceae.</title>
        <authorList>
            <person name="Rettenmaier R."/>
            <person name="Di Bello L."/>
            <person name="Zinser C."/>
            <person name="Scheitz K."/>
            <person name="Liebl W."/>
            <person name="Zverlov V."/>
        </authorList>
    </citation>
    <scope>NUCLEOTIDE SEQUENCE [LARGE SCALE GENOMIC DNA]</scope>
    <source>
        <strain evidence="1 2">MD1</strain>
    </source>
</reference>
<protein>
    <submittedName>
        <fullName evidence="1">Uncharacterized protein</fullName>
    </submittedName>
</protein>
<dbReference type="InterPro" id="IPR046897">
    <property type="entry name" value="ABC-3C_MC6"/>
</dbReference>
<dbReference type="Pfam" id="PF20293">
    <property type="entry name" value="MC6"/>
    <property type="match status" value="1"/>
</dbReference>
<dbReference type="EMBL" id="JACEGA010000001">
    <property type="protein sequence ID" value="MBB2184494.1"/>
    <property type="molecule type" value="Genomic_DNA"/>
</dbReference>
<dbReference type="AlphaFoldDB" id="A0A839K3Q0"/>